<accession>A0A3S4U0S7</accession>
<feature type="compositionally biased region" description="Low complexity" evidence="1">
    <location>
        <begin position="41"/>
        <end position="50"/>
    </location>
</feature>
<feature type="compositionally biased region" description="Basic and acidic residues" evidence="1">
    <location>
        <begin position="81"/>
        <end position="96"/>
    </location>
</feature>
<dbReference type="SMART" id="SM00894">
    <property type="entry name" value="Excalibur"/>
    <property type="match status" value="1"/>
</dbReference>
<protein>
    <submittedName>
        <fullName evidence="3">Excalibur calcium-binding domain</fullName>
    </submittedName>
</protein>
<keyword evidence="4" id="KW-1185">Reference proteome</keyword>
<feature type="compositionally biased region" description="Basic and acidic residues" evidence="1">
    <location>
        <begin position="131"/>
        <end position="143"/>
    </location>
</feature>
<name>A0A3S4U0S7_9ACTN</name>
<sequence length="143" mass="15050">MTGVKTAWYKTWLTTALVASLVGLGVSGCDLGRKGAESNRAKTTATATRAPADNKTTEAASEKKTEVVETTATSDPAPSSERAEKSEKKTKSKETKSSSPGKSKVHYKNCEEVKEAGVAPLHKGDPGYSSKLDRDGDGVACEK</sequence>
<feature type="compositionally biased region" description="Low complexity" evidence="1">
    <location>
        <begin position="68"/>
        <end position="80"/>
    </location>
</feature>
<feature type="region of interest" description="Disordered" evidence="1">
    <location>
        <begin position="32"/>
        <end position="143"/>
    </location>
</feature>
<reference evidence="3 4" key="1">
    <citation type="submission" date="2018-12" db="EMBL/GenBank/DDBJ databases">
        <authorList>
            <consortium name="Pathogen Informatics"/>
        </authorList>
    </citation>
    <scope>NUCLEOTIDE SEQUENCE [LARGE SCALE GENOMIC DNA]</scope>
    <source>
        <strain evidence="3 4">NCTC12967</strain>
    </source>
</reference>
<gene>
    <name evidence="3" type="ORF">NCTC12967_01803</name>
</gene>
<evidence type="ECO:0000256" key="1">
    <source>
        <dbReference type="SAM" id="MobiDB-lite"/>
    </source>
</evidence>
<dbReference type="PROSITE" id="PS51257">
    <property type="entry name" value="PROKAR_LIPOPROTEIN"/>
    <property type="match status" value="1"/>
</dbReference>
<dbReference type="AlphaFoldDB" id="A0A3S4U0S7"/>
<evidence type="ECO:0000313" key="3">
    <source>
        <dbReference type="EMBL" id="VEH70504.1"/>
    </source>
</evidence>
<evidence type="ECO:0000313" key="4">
    <source>
        <dbReference type="Proteomes" id="UP000273044"/>
    </source>
</evidence>
<organism evidence="3 4">
    <name type="scientific">Arachnia propionica</name>
    <dbReference type="NCBI Taxonomy" id="1750"/>
    <lineage>
        <taxon>Bacteria</taxon>
        <taxon>Bacillati</taxon>
        <taxon>Actinomycetota</taxon>
        <taxon>Actinomycetes</taxon>
        <taxon>Propionibacteriales</taxon>
        <taxon>Propionibacteriaceae</taxon>
        <taxon>Arachnia</taxon>
    </lineage>
</organism>
<proteinExistence type="predicted"/>
<dbReference type="InterPro" id="IPR008613">
    <property type="entry name" value="Excalibur_Ca-bd_domain"/>
</dbReference>
<evidence type="ECO:0000259" key="2">
    <source>
        <dbReference type="SMART" id="SM00894"/>
    </source>
</evidence>
<dbReference type="RefSeq" id="WP_061786850.1">
    <property type="nucleotide sequence ID" value="NZ_LR134406.1"/>
</dbReference>
<dbReference type="Proteomes" id="UP000273044">
    <property type="component" value="Chromosome"/>
</dbReference>
<dbReference type="GeneID" id="64407261"/>
<dbReference type="EMBL" id="LR134406">
    <property type="protein sequence ID" value="VEH70504.1"/>
    <property type="molecule type" value="Genomic_DNA"/>
</dbReference>
<feature type="domain" description="Excalibur calcium-binding" evidence="2">
    <location>
        <begin position="106"/>
        <end position="142"/>
    </location>
</feature>
<dbReference type="Pfam" id="PF05901">
    <property type="entry name" value="Excalibur"/>
    <property type="match status" value="1"/>
</dbReference>